<feature type="compositionally biased region" description="Low complexity" evidence="5">
    <location>
        <begin position="54"/>
        <end position="97"/>
    </location>
</feature>
<evidence type="ECO:0000256" key="6">
    <source>
        <dbReference type="SAM" id="SignalP"/>
    </source>
</evidence>
<keyword evidence="4" id="KW-0175">Coiled coil</keyword>
<dbReference type="KEGG" id="llu:AKJ09_08390"/>
<feature type="repeat" description="TPR" evidence="3">
    <location>
        <begin position="534"/>
        <end position="567"/>
    </location>
</feature>
<dbReference type="SUPFAM" id="SSF48452">
    <property type="entry name" value="TPR-like"/>
    <property type="match status" value="3"/>
</dbReference>
<dbReference type="PANTHER" id="PTHR44943:SF8">
    <property type="entry name" value="TPR REPEAT-CONTAINING PROTEIN MJ0263"/>
    <property type="match status" value="1"/>
</dbReference>
<feature type="region of interest" description="Disordered" evidence="5">
    <location>
        <begin position="1426"/>
        <end position="1465"/>
    </location>
</feature>
<dbReference type="InterPro" id="IPR011990">
    <property type="entry name" value="TPR-like_helical_dom_sf"/>
</dbReference>
<feature type="chain" id="PRO_5005466995" evidence="6">
    <location>
        <begin position="33"/>
        <end position="1465"/>
    </location>
</feature>
<dbReference type="InterPro" id="IPR019734">
    <property type="entry name" value="TPR_rpt"/>
</dbReference>
<evidence type="ECO:0000313" key="7">
    <source>
        <dbReference type="EMBL" id="AKV01727.1"/>
    </source>
</evidence>
<dbReference type="InterPro" id="IPR051685">
    <property type="entry name" value="Ycf3/AcsC/BcsC/TPR_MFPF"/>
</dbReference>
<evidence type="ECO:0000256" key="5">
    <source>
        <dbReference type="SAM" id="MobiDB-lite"/>
    </source>
</evidence>
<feature type="compositionally biased region" description="Low complexity" evidence="5">
    <location>
        <begin position="105"/>
        <end position="117"/>
    </location>
</feature>
<dbReference type="PROSITE" id="PS50005">
    <property type="entry name" value="TPR"/>
    <property type="match status" value="2"/>
</dbReference>
<feature type="signal peptide" evidence="6">
    <location>
        <begin position="1"/>
        <end position="32"/>
    </location>
</feature>
<accession>A0A0K1Q7V5</accession>
<keyword evidence="1" id="KW-0677">Repeat</keyword>
<feature type="repeat" description="TPR" evidence="3">
    <location>
        <begin position="982"/>
        <end position="1015"/>
    </location>
</feature>
<name>A0A0K1Q7V5_9BACT</name>
<feature type="region of interest" description="Disordered" evidence="5">
    <location>
        <begin position="41"/>
        <end position="132"/>
    </location>
</feature>
<evidence type="ECO:0000256" key="2">
    <source>
        <dbReference type="ARBA" id="ARBA00022803"/>
    </source>
</evidence>
<organism evidence="7 8">
    <name type="scientific">Labilithrix luteola</name>
    <dbReference type="NCBI Taxonomy" id="1391654"/>
    <lineage>
        <taxon>Bacteria</taxon>
        <taxon>Pseudomonadati</taxon>
        <taxon>Myxococcota</taxon>
        <taxon>Polyangia</taxon>
        <taxon>Polyangiales</taxon>
        <taxon>Labilitrichaceae</taxon>
        <taxon>Labilithrix</taxon>
    </lineage>
</organism>
<dbReference type="STRING" id="1391654.AKJ09_08390"/>
<dbReference type="Proteomes" id="UP000064967">
    <property type="component" value="Chromosome"/>
</dbReference>
<evidence type="ECO:0000256" key="4">
    <source>
        <dbReference type="SAM" id="Coils"/>
    </source>
</evidence>
<evidence type="ECO:0000256" key="1">
    <source>
        <dbReference type="ARBA" id="ARBA00022737"/>
    </source>
</evidence>
<dbReference type="PANTHER" id="PTHR44943">
    <property type="entry name" value="CELLULOSE SYNTHASE OPERON PROTEIN C"/>
    <property type="match status" value="1"/>
</dbReference>
<proteinExistence type="predicted"/>
<dbReference type="Gene3D" id="1.25.40.10">
    <property type="entry name" value="Tetratricopeptide repeat domain"/>
    <property type="match status" value="3"/>
</dbReference>
<keyword evidence="6" id="KW-0732">Signal</keyword>
<keyword evidence="2 3" id="KW-0802">TPR repeat</keyword>
<evidence type="ECO:0000256" key="3">
    <source>
        <dbReference type="PROSITE-ProRule" id="PRU00339"/>
    </source>
</evidence>
<protein>
    <submittedName>
        <fullName evidence="7">TPR domain protein, putative component of TonB system</fullName>
    </submittedName>
</protein>
<keyword evidence="8" id="KW-1185">Reference proteome</keyword>
<reference evidence="7 8" key="1">
    <citation type="submission" date="2015-08" db="EMBL/GenBank/DDBJ databases">
        <authorList>
            <person name="Babu N.S."/>
            <person name="Beckwith C.J."/>
            <person name="Beseler K.G."/>
            <person name="Brison A."/>
            <person name="Carone J.V."/>
            <person name="Caskin T.P."/>
            <person name="Diamond M."/>
            <person name="Durham M.E."/>
            <person name="Foxe J.M."/>
            <person name="Go M."/>
            <person name="Henderson B.A."/>
            <person name="Jones I.B."/>
            <person name="McGettigan J.A."/>
            <person name="Micheletti S.J."/>
            <person name="Nasrallah M.E."/>
            <person name="Ortiz D."/>
            <person name="Piller C.R."/>
            <person name="Privatt S.R."/>
            <person name="Schneider S.L."/>
            <person name="Sharp S."/>
            <person name="Smith T.C."/>
            <person name="Stanton J.D."/>
            <person name="Ullery H.E."/>
            <person name="Wilson R.J."/>
            <person name="Serrano M.G."/>
            <person name="Buck G."/>
            <person name="Lee V."/>
            <person name="Wang Y."/>
            <person name="Carvalho R."/>
            <person name="Voegtly L."/>
            <person name="Shi R."/>
            <person name="Duckworth R."/>
            <person name="Johnson A."/>
            <person name="Loviza R."/>
            <person name="Walstead R."/>
            <person name="Shah Z."/>
            <person name="Kiflezghi M."/>
            <person name="Wade K."/>
            <person name="Ball S.L."/>
            <person name="Bradley K.W."/>
            <person name="Asai D.J."/>
            <person name="Bowman C.A."/>
            <person name="Russell D.A."/>
            <person name="Pope W.H."/>
            <person name="Jacobs-Sera D."/>
            <person name="Hendrix R.W."/>
            <person name="Hatfull G.F."/>
        </authorList>
    </citation>
    <scope>NUCLEOTIDE SEQUENCE [LARGE SCALE GENOMIC DNA]</scope>
    <source>
        <strain evidence="7 8">DSM 27648</strain>
    </source>
</reference>
<sequence length="1465" mass="163461">MRTTMKTGWSNRRVLGAILTIAAVLPASSVIAQPRVATGAAGATGATGAGGAKDAGATPASAAKDAGGATPTPADAGAATRATSTATADADAGTSGTLFGVDGGVPVTDSTVSSVPTARKMHPPPPPPSPEQVEALGALKEQVDAYEKGAKAYRDTVTTIIRLHYESKKKEVLSGLDREIAIEKEELKKARENAIKRLEEFIAVYSGPRAQPEATPDAMYRLAALYEERARGEEATEPLEVGLKSAIALYKRVLHEFPNYRETAGIYYFLGHALNDSGRTNEAQQVWRSLVCHNIYAYPTPPDPKDADKDTVVPMRQDHDEAFWTAWRNKYHDPKSVSRRNPETAFEDPFPKECKYIPQPAIIQGEEPKYVAEVWWQIGNWEFDQLDFQSGVTKEDPGSVWGYNRAASAYEQAMQFKRPPLYGVALYKYAWTLFKQQRYEAATREFVRLLEYTDEQQKLTGDSGADFRNEAYTYIAGSLTNVDFKGPEAWEPYIPRPDILDTEPNPDKAEKKLHVAIDRVKDPQIVPQDKPWTIEVYKALALEYRSLNQFSNAVEVYDMMLKKWPMDPSAPETQNAIAETYDQLNMTKRPGTPEHDAISQKALEARTALANYIGNTPWVDANKDNPAALQNAERLVRGGLRQAAAQHTNNGKAALVAASQTGDPGRQMELLSRAATEYKLAGIGWFGYLKQDENAPDAYESRYWLADAKRQYVRIQVVLHKLAGKTYPEPSKKDIDEALVAAIDVRDSNEDDKYLDNAAFFVVDVSDVDRDLAYQRYEDTKGATGVQKREEVKFDSADESTRKVVREPVPPVVLQSVQARDEYVQRVPASLDISHHSPDYQFYSAETYFLYGQFDVARQRFEPMWKEHCGKDELGYKAWEKLITMSNLERDAERSKQLAESEKAHSCAFTEENKAKAGLIVNPTLQEAAFINARKKFEQACEAPIGSACKNPDAPAKKPLWREAAGLYEAALSEAPGRDEAPEAAMNAAYAYKQIGEYNKAIELYNKFITEYGSDARLNALQKGDPKTKTAPDPKKYQERVNYLGSAYDALQTTYYSFFNYQRAAETNEKIAANDRFDEKRRRDAARNAMILYANMGQRDKMMAEHRIFAKLNPPAEEKAEADYRVASFEYKQWLPTQPDTGTNRQNRIAAESALMSYFGSARNQPAAAKYVVEAAYGIGKMKKTAGEADWRPWFKSTVSAWENYRSKAPVKDNKSEAQQAPYVDYAAEAEFTLLDEEIRDKYDVADKHKYTGSVADILGAIDAKGNVTKPGKYQANAKEAEKWDLALEKITKTYESLDWVPTAIARQGAIYDSLRTGLYNTVKVTYLSPQEASLVNQLRNSGRPELEDKADQLEDAKKEFWRKKKEQELAGADQVMVRHYATAVTLARKYNVRNPQITRAIGRLAYFTDIIGDAKMAEYVTGTVDPTNKAGKLPYTPGQYVQSRPGLAALPPPNGESVPLPAAP</sequence>
<gene>
    <name evidence="7" type="ORF">AKJ09_08390</name>
</gene>
<feature type="coiled-coil region" evidence="4">
    <location>
        <begin position="173"/>
        <end position="204"/>
    </location>
</feature>
<dbReference type="EMBL" id="CP012333">
    <property type="protein sequence ID" value="AKV01727.1"/>
    <property type="molecule type" value="Genomic_DNA"/>
</dbReference>
<evidence type="ECO:0000313" key="8">
    <source>
        <dbReference type="Proteomes" id="UP000064967"/>
    </source>
</evidence>
<dbReference type="SMART" id="SM00028">
    <property type="entry name" value="TPR"/>
    <property type="match status" value="3"/>
</dbReference>